<organism evidence="2 3">
    <name type="scientific">Obba rivulosa</name>
    <dbReference type="NCBI Taxonomy" id="1052685"/>
    <lineage>
        <taxon>Eukaryota</taxon>
        <taxon>Fungi</taxon>
        <taxon>Dikarya</taxon>
        <taxon>Basidiomycota</taxon>
        <taxon>Agaricomycotina</taxon>
        <taxon>Agaricomycetes</taxon>
        <taxon>Polyporales</taxon>
        <taxon>Gelatoporiaceae</taxon>
        <taxon>Obba</taxon>
    </lineage>
</organism>
<reference evidence="2 3" key="1">
    <citation type="submission" date="2016-07" db="EMBL/GenBank/DDBJ databases">
        <title>Draft genome of the white-rot fungus Obba rivulosa 3A-2.</title>
        <authorList>
            <consortium name="DOE Joint Genome Institute"/>
            <person name="Miettinen O."/>
            <person name="Riley R."/>
            <person name="Acob R."/>
            <person name="Barry K."/>
            <person name="Cullen D."/>
            <person name="De Vries R."/>
            <person name="Hainaut M."/>
            <person name="Hatakka A."/>
            <person name="Henrissat B."/>
            <person name="Hilden K."/>
            <person name="Kuo R."/>
            <person name="Labutti K."/>
            <person name="Lipzen A."/>
            <person name="Makela M.R."/>
            <person name="Sandor L."/>
            <person name="Spatafora J.W."/>
            <person name="Grigoriev I.V."/>
            <person name="Hibbett D.S."/>
        </authorList>
    </citation>
    <scope>NUCLEOTIDE SEQUENCE [LARGE SCALE GENOMIC DNA]</scope>
    <source>
        <strain evidence="2 3">3A-2</strain>
    </source>
</reference>
<evidence type="ECO:0000313" key="3">
    <source>
        <dbReference type="Proteomes" id="UP000250043"/>
    </source>
</evidence>
<sequence length="63" mass="6821">MRVTSLYIIVTLHLVVFVQGAHISSKDSARSTQPSFSLALPQSTMITVGSLFAAHVHENIKPS</sequence>
<evidence type="ECO:0000313" key="2">
    <source>
        <dbReference type="EMBL" id="OCH91494.1"/>
    </source>
</evidence>
<dbReference type="AlphaFoldDB" id="A0A8E2DMU2"/>
<name>A0A8E2DMU2_9APHY</name>
<feature type="chain" id="PRO_5034540198" evidence="1">
    <location>
        <begin position="21"/>
        <end position="63"/>
    </location>
</feature>
<dbReference type="Proteomes" id="UP000250043">
    <property type="component" value="Unassembled WGS sequence"/>
</dbReference>
<gene>
    <name evidence="2" type="ORF">OBBRIDRAFT_792208</name>
</gene>
<protein>
    <submittedName>
        <fullName evidence="2">Uncharacterized protein</fullName>
    </submittedName>
</protein>
<evidence type="ECO:0000256" key="1">
    <source>
        <dbReference type="SAM" id="SignalP"/>
    </source>
</evidence>
<accession>A0A8E2DMU2</accession>
<keyword evidence="1" id="KW-0732">Signal</keyword>
<feature type="signal peptide" evidence="1">
    <location>
        <begin position="1"/>
        <end position="20"/>
    </location>
</feature>
<dbReference type="EMBL" id="KV722384">
    <property type="protein sequence ID" value="OCH91494.1"/>
    <property type="molecule type" value="Genomic_DNA"/>
</dbReference>
<proteinExistence type="predicted"/>
<keyword evidence="3" id="KW-1185">Reference proteome</keyword>